<evidence type="ECO:0000313" key="11">
    <source>
        <dbReference type="Proteomes" id="UP001575105"/>
    </source>
</evidence>
<evidence type="ECO:0000259" key="8">
    <source>
        <dbReference type="Pfam" id="PF02687"/>
    </source>
</evidence>
<keyword evidence="4 7" id="KW-0812">Transmembrane</keyword>
<feature type="transmembrane region" description="Helical" evidence="7">
    <location>
        <begin position="433"/>
        <end position="454"/>
    </location>
</feature>
<gene>
    <name evidence="10" type="ORF">ACERK3_08550</name>
</gene>
<dbReference type="PANTHER" id="PTHR30489:SF0">
    <property type="entry name" value="LIPOPROTEIN-RELEASING SYSTEM TRANSMEMBRANE PROTEIN LOLE"/>
    <property type="match status" value="1"/>
</dbReference>
<feature type="transmembrane region" description="Helical" evidence="7">
    <location>
        <begin position="20"/>
        <end position="40"/>
    </location>
</feature>
<feature type="transmembrane region" description="Helical" evidence="7">
    <location>
        <begin position="658"/>
        <end position="678"/>
    </location>
</feature>
<dbReference type="PANTHER" id="PTHR30489">
    <property type="entry name" value="LIPOPROTEIN-RELEASING SYSTEM TRANSMEMBRANE PROTEIN LOLE"/>
    <property type="match status" value="1"/>
</dbReference>
<protein>
    <submittedName>
        <fullName evidence="10">ABC transporter permease</fullName>
    </submittedName>
</protein>
<evidence type="ECO:0000256" key="7">
    <source>
        <dbReference type="SAM" id="Phobius"/>
    </source>
</evidence>
<reference evidence="10 11" key="1">
    <citation type="submission" date="2024-08" db="EMBL/GenBank/DDBJ databases">
        <title>Whole-genome sequencing of halo(alkali)philic microorganisms from hypersaline lakes.</title>
        <authorList>
            <person name="Sorokin D.Y."/>
            <person name="Merkel A.Y."/>
            <person name="Messina E."/>
            <person name="Yakimov M."/>
        </authorList>
    </citation>
    <scope>NUCLEOTIDE SEQUENCE [LARGE SCALE GENOMIC DNA]</scope>
    <source>
        <strain evidence="10 11">AB-hyl4</strain>
    </source>
</reference>
<feature type="transmembrane region" description="Helical" evidence="7">
    <location>
        <begin position="711"/>
        <end position="730"/>
    </location>
</feature>
<feature type="transmembrane region" description="Helical" evidence="7">
    <location>
        <begin position="750"/>
        <end position="770"/>
    </location>
</feature>
<evidence type="ECO:0000313" key="10">
    <source>
        <dbReference type="EMBL" id="MFA9478344.1"/>
    </source>
</evidence>
<accession>A0ABV4U764</accession>
<sequence length="787" mass="87070">MRALDRKLFRDLRRLWGQALAIALVIASGIATFVMSLSTLDSLTLSQETYYERYRFADVFASLIRAPDSVTDRIADIPGVTQVQTRTVVDVTLEVPDFPEPATGRLISIPEDREPRLNSLFLRRGRWIEPGARGEVLANEAFVNAHGLDIGDNVDVVINERWQRLTIVGIALSPEYVMQIRAGDLLPDEQRFGVFWMGEPELDAAYDMEGAFNDVTLGLQRGASEADVLRRLDMILEPYGGLGAFGRDDQLSHRFLSDEIQGLYAMGFITPIIFLGVAAFLLNVVLARLVSTQREIIAALRAFGYTKFEVAMHYFQLVLMIVFVGAVLGTLLGAWMGQGLTQLYARFYHFPMFEFSLPPGVLLAAMVIGVGAAGAGTIAALRSAVALPPAEAMRPEPPATFRPTVIERVGLQQLFSQTARMVLRQLERRPARALISMLGIALAVAVLVMGRFGMDAVDYLMRFEFETAQRYDMSVTFVEPTGGAVMSEIARLPGVQHVEPFRAVGARLEAGHRSQRVGVMGLPDNPQLFRLLDESQRPVAMPAEGLLLSEKLAELLDVRPGQTVTLYVLEGRRPVREVPVTATITDYAGINAYMNLEALNRLLQEGRVYSGAFATVDSAYEQSLYDTLRQTPRVAGVTMKHAMIESFQRTVQENQRQMQVFIIGFAIVIAFGVVYNLARISLAERTRELATLRVIGFTRGEISAVLLGEQAVLTLGAIPLGLALGYAFAWLTSWAVETELFRIPLVIEPFTYGFATLVVLTASFVSGLIVRRRLDRLDLIGVLKARE</sequence>
<proteinExistence type="inferred from homology"/>
<evidence type="ECO:0000256" key="2">
    <source>
        <dbReference type="ARBA" id="ARBA00005236"/>
    </source>
</evidence>
<dbReference type="EMBL" id="JBGUBD010000004">
    <property type="protein sequence ID" value="MFA9478344.1"/>
    <property type="molecule type" value="Genomic_DNA"/>
</dbReference>
<dbReference type="InterPro" id="IPR025857">
    <property type="entry name" value="MacB_PCD"/>
</dbReference>
<dbReference type="InterPro" id="IPR051447">
    <property type="entry name" value="Lipoprotein-release_system"/>
</dbReference>
<feature type="domain" description="ABC3 transporter permease C-terminal" evidence="8">
    <location>
        <begin position="269"/>
        <end position="388"/>
    </location>
</feature>
<keyword evidence="6 7" id="KW-0472">Membrane</keyword>
<name>A0ABV4U764_9BACT</name>
<feature type="transmembrane region" description="Helical" evidence="7">
    <location>
        <begin position="263"/>
        <end position="290"/>
    </location>
</feature>
<evidence type="ECO:0000256" key="5">
    <source>
        <dbReference type="ARBA" id="ARBA00022989"/>
    </source>
</evidence>
<comment type="similarity">
    <text evidence="2">Belongs to the ABC-4 integral membrane protein family. LolC/E subfamily.</text>
</comment>
<dbReference type="Pfam" id="PF12704">
    <property type="entry name" value="MacB_PCD"/>
    <property type="match status" value="1"/>
</dbReference>
<comment type="subcellular location">
    <subcellularLocation>
        <location evidence="1">Cell membrane</location>
        <topology evidence="1">Multi-pass membrane protein</topology>
    </subcellularLocation>
</comment>
<feature type="domain" description="MacB-like periplasmic core" evidence="9">
    <location>
        <begin position="434"/>
        <end position="606"/>
    </location>
</feature>
<feature type="transmembrane region" description="Helical" evidence="7">
    <location>
        <begin position="357"/>
        <end position="381"/>
    </location>
</feature>
<evidence type="ECO:0000256" key="6">
    <source>
        <dbReference type="ARBA" id="ARBA00023136"/>
    </source>
</evidence>
<feature type="transmembrane region" description="Helical" evidence="7">
    <location>
        <begin position="311"/>
        <end position="337"/>
    </location>
</feature>
<evidence type="ECO:0000259" key="9">
    <source>
        <dbReference type="Pfam" id="PF12704"/>
    </source>
</evidence>
<organism evidence="10 11">
    <name type="scientific">Natronomicrosphaera hydrolytica</name>
    <dbReference type="NCBI Taxonomy" id="3242702"/>
    <lineage>
        <taxon>Bacteria</taxon>
        <taxon>Pseudomonadati</taxon>
        <taxon>Planctomycetota</taxon>
        <taxon>Phycisphaerae</taxon>
        <taxon>Phycisphaerales</taxon>
        <taxon>Phycisphaeraceae</taxon>
        <taxon>Natronomicrosphaera</taxon>
    </lineage>
</organism>
<keyword evidence="11" id="KW-1185">Reference proteome</keyword>
<keyword evidence="5 7" id="KW-1133">Transmembrane helix</keyword>
<evidence type="ECO:0000256" key="1">
    <source>
        <dbReference type="ARBA" id="ARBA00004651"/>
    </source>
</evidence>
<keyword evidence="3" id="KW-1003">Cell membrane</keyword>
<dbReference type="Pfam" id="PF02687">
    <property type="entry name" value="FtsX"/>
    <property type="match status" value="2"/>
</dbReference>
<evidence type="ECO:0000256" key="3">
    <source>
        <dbReference type="ARBA" id="ARBA00022475"/>
    </source>
</evidence>
<feature type="domain" description="ABC3 transporter permease C-terminal" evidence="8">
    <location>
        <begin position="661"/>
        <end position="774"/>
    </location>
</feature>
<comment type="caution">
    <text evidence="10">The sequence shown here is derived from an EMBL/GenBank/DDBJ whole genome shotgun (WGS) entry which is preliminary data.</text>
</comment>
<dbReference type="Proteomes" id="UP001575105">
    <property type="component" value="Unassembled WGS sequence"/>
</dbReference>
<evidence type="ECO:0000256" key="4">
    <source>
        <dbReference type="ARBA" id="ARBA00022692"/>
    </source>
</evidence>
<dbReference type="InterPro" id="IPR003838">
    <property type="entry name" value="ABC3_permease_C"/>
</dbReference>
<dbReference type="RefSeq" id="WP_425345266.1">
    <property type="nucleotide sequence ID" value="NZ_JBGUBD010000004.1"/>
</dbReference>